<dbReference type="Proteomes" id="UP001260872">
    <property type="component" value="Unassembled WGS sequence"/>
</dbReference>
<keyword evidence="2" id="KW-1185">Reference proteome</keyword>
<sequence>MPADGRGEIIAHLSVYEDGSTRCDQPCVQRGVHVYGDYIKPLLLLGELEPSGLLPLDPR</sequence>
<dbReference type="EMBL" id="JAVKGT010000005">
    <property type="protein sequence ID" value="MDR5711103.1"/>
    <property type="molecule type" value="Genomic_DNA"/>
</dbReference>
<dbReference type="RefSeq" id="WP_310536489.1">
    <property type="nucleotide sequence ID" value="NZ_BAAAOC010000024.1"/>
</dbReference>
<comment type="caution">
    <text evidence="1">The sequence shown here is derived from an EMBL/GenBank/DDBJ whole genome shotgun (WGS) entry which is preliminary data.</text>
</comment>
<protein>
    <submittedName>
        <fullName evidence="1">Uncharacterized protein</fullName>
    </submittedName>
</protein>
<reference evidence="2" key="1">
    <citation type="submission" date="2023-07" db="EMBL/GenBank/DDBJ databases">
        <title>Description of three actinobacteria isolated from air of manufacturing shop in a pharmaceutical factory.</title>
        <authorList>
            <person name="Zhang D.-F."/>
        </authorList>
    </citation>
    <scope>NUCLEOTIDE SEQUENCE [LARGE SCALE GENOMIC DNA]</scope>
    <source>
        <strain evidence="2">CCTCC AB 207010</strain>
    </source>
</reference>
<evidence type="ECO:0000313" key="1">
    <source>
        <dbReference type="EMBL" id="MDR5711103.1"/>
    </source>
</evidence>
<gene>
    <name evidence="1" type="ORF">RH857_02975</name>
</gene>
<evidence type="ECO:0000313" key="2">
    <source>
        <dbReference type="Proteomes" id="UP001260872"/>
    </source>
</evidence>
<name>A0ABU1FR24_9MICC</name>
<accession>A0ABU1FR24</accession>
<proteinExistence type="predicted"/>
<organism evidence="1 2">
    <name type="scientific">Nesterenkonia flava</name>
    <dbReference type="NCBI Taxonomy" id="469799"/>
    <lineage>
        <taxon>Bacteria</taxon>
        <taxon>Bacillati</taxon>
        <taxon>Actinomycetota</taxon>
        <taxon>Actinomycetes</taxon>
        <taxon>Micrococcales</taxon>
        <taxon>Micrococcaceae</taxon>
        <taxon>Nesterenkonia</taxon>
    </lineage>
</organism>